<dbReference type="SUPFAM" id="SSF50630">
    <property type="entry name" value="Acid proteases"/>
    <property type="match status" value="1"/>
</dbReference>
<evidence type="ECO:0000313" key="2">
    <source>
        <dbReference type="EMBL" id="CDJ41446.1"/>
    </source>
</evidence>
<dbReference type="GO" id="GO:0006508">
    <property type="term" value="P:proteolysis"/>
    <property type="evidence" value="ECO:0007669"/>
    <property type="project" value="InterPro"/>
</dbReference>
<keyword evidence="3" id="KW-1185">Reference proteome</keyword>
<dbReference type="RefSeq" id="XP_013232196.1">
    <property type="nucleotide sequence ID" value="XM_013376742.1"/>
</dbReference>
<dbReference type="InterPro" id="IPR001969">
    <property type="entry name" value="Aspartic_peptidase_AS"/>
</dbReference>
<accession>U6KU32</accession>
<dbReference type="GO" id="GO:0003676">
    <property type="term" value="F:nucleic acid binding"/>
    <property type="evidence" value="ECO:0007669"/>
    <property type="project" value="InterPro"/>
</dbReference>
<name>U6KU32_EIMTE</name>
<reference evidence="2" key="2">
    <citation type="submission" date="2013-10" db="EMBL/GenBank/DDBJ databases">
        <authorList>
            <person name="Aslett M."/>
        </authorList>
    </citation>
    <scope>NUCLEOTIDE SEQUENCE [LARGE SCALE GENOMIC DNA]</scope>
    <source>
        <strain evidence="2">Houghton</strain>
    </source>
</reference>
<dbReference type="PROSITE" id="PS00141">
    <property type="entry name" value="ASP_PROTEASE"/>
    <property type="match status" value="1"/>
</dbReference>
<dbReference type="VEuPathDB" id="ToxoDB:ETH2_1425600"/>
<feature type="compositionally biased region" description="Polar residues" evidence="1">
    <location>
        <begin position="1"/>
        <end position="10"/>
    </location>
</feature>
<dbReference type="Gene3D" id="2.40.70.10">
    <property type="entry name" value="Acid Proteases"/>
    <property type="match status" value="1"/>
</dbReference>
<evidence type="ECO:0000256" key="1">
    <source>
        <dbReference type="SAM" id="MobiDB-lite"/>
    </source>
</evidence>
<dbReference type="GO" id="GO:0004190">
    <property type="term" value="F:aspartic-type endopeptidase activity"/>
    <property type="evidence" value="ECO:0007669"/>
    <property type="project" value="InterPro"/>
</dbReference>
<dbReference type="Proteomes" id="UP000030747">
    <property type="component" value="Unassembled WGS sequence"/>
</dbReference>
<dbReference type="OrthoDB" id="2290219at2759"/>
<dbReference type="Pfam" id="PF13650">
    <property type="entry name" value="Asp_protease_2"/>
    <property type="match status" value="1"/>
</dbReference>
<dbReference type="GeneID" id="25255968"/>
<sequence>MSVSKMQSGTPAHHCHATPMPTVAERPHGDKEAPPQVIHMTTVMPGDSSFVTWDQFQSAMSVIRTVIGVTVESGAMTPILPEDGSTMQAFLLRFDRRYTQMGLEPREWGNALIDHLVALDEYTGRFVAVAERGLDVSPDELADYYCTGLPTDLHLLITNNGRVKYQSWEQAATAAACLYEPKQSVLELRERNSRAIWAAIQANGPRRCQEIENRSGGTYANCFECQGRGHPAHVCPGKGERTKRLGEICKKCGGLRHYAREWTQPLSETRWESGSASILSEEAPEATTDSNRKPGEAIEDSYRSDATDIVPHWWWETCTKERYDQGGALCYMGTTAVLRVEPAGSPCEALLDTGASRSFISPKTVERLQLKVGRLPEEHRFTVAAVVRVTDRWTGEAQLQGDIPTVVHPTNPAEQAHEILVKQVAGISAEEAAIFLRPPPRRYKSHAKNKAKARITSLVRQAAADTKNLRAPLHGLHLILALHEAGSTVSLRFSD</sequence>
<dbReference type="EMBL" id="HG675627">
    <property type="protein sequence ID" value="CDJ41446.1"/>
    <property type="molecule type" value="Genomic_DNA"/>
</dbReference>
<dbReference type="GO" id="GO:0008270">
    <property type="term" value="F:zinc ion binding"/>
    <property type="evidence" value="ECO:0007669"/>
    <property type="project" value="InterPro"/>
</dbReference>
<protein>
    <recommendedName>
        <fullName evidence="4">CCHC-type domain-containing protein</fullName>
    </recommendedName>
</protein>
<dbReference type="VEuPathDB" id="ToxoDB:ETH_00034530"/>
<evidence type="ECO:0000313" key="3">
    <source>
        <dbReference type="Proteomes" id="UP000030747"/>
    </source>
</evidence>
<dbReference type="InterPro" id="IPR036875">
    <property type="entry name" value="Znf_CCHC_sf"/>
</dbReference>
<dbReference type="Gene3D" id="4.10.60.10">
    <property type="entry name" value="Zinc finger, CCHC-type"/>
    <property type="match status" value="1"/>
</dbReference>
<feature type="region of interest" description="Disordered" evidence="1">
    <location>
        <begin position="271"/>
        <end position="297"/>
    </location>
</feature>
<organism evidence="2 3">
    <name type="scientific">Eimeria tenella</name>
    <name type="common">Coccidian parasite</name>
    <dbReference type="NCBI Taxonomy" id="5802"/>
    <lineage>
        <taxon>Eukaryota</taxon>
        <taxon>Sar</taxon>
        <taxon>Alveolata</taxon>
        <taxon>Apicomplexa</taxon>
        <taxon>Conoidasida</taxon>
        <taxon>Coccidia</taxon>
        <taxon>Eucoccidiorida</taxon>
        <taxon>Eimeriorina</taxon>
        <taxon>Eimeriidae</taxon>
        <taxon>Eimeria</taxon>
    </lineage>
</organism>
<gene>
    <name evidence="2" type="ORF">ETH_00034530</name>
</gene>
<evidence type="ECO:0008006" key="4">
    <source>
        <dbReference type="Google" id="ProtNLM"/>
    </source>
</evidence>
<feature type="region of interest" description="Disordered" evidence="1">
    <location>
        <begin position="1"/>
        <end position="33"/>
    </location>
</feature>
<dbReference type="CDD" id="cd00303">
    <property type="entry name" value="retropepsin_like"/>
    <property type="match status" value="1"/>
</dbReference>
<proteinExistence type="predicted"/>
<dbReference type="InterPro" id="IPR021109">
    <property type="entry name" value="Peptidase_aspartic_dom_sf"/>
</dbReference>
<dbReference type="AlphaFoldDB" id="U6KU32"/>
<reference evidence="2" key="1">
    <citation type="submission" date="2013-10" db="EMBL/GenBank/DDBJ databases">
        <title>Genomic analysis of the causative agents of coccidiosis in chickens.</title>
        <authorList>
            <person name="Reid A.J."/>
            <person name="Blake D."/>
            <person name="Billington K."/>
            <person name="Browne H."/>
            <person name="Dunn M."/>
            <person name="Hung S."/>
            <person name="Kawahara F."/>
            <person name="Miranda-Saavedra D."/>
            <person name="Mourier T."/>
            <person name="Nagra H."/>
            <person name="Otto T.D."/>
            <person name="Rawlings N."/>
            <person name="Sanchez A."/>
            <person name="Sanders M."/>
            <person name="Subramaniam C."/>
            <person name="Tay Y."/>
            <person name="Dear P."/>
            <person name="Doerig C."/>
            <person name="Gruber A."/>
            <person name="Parkinson J."/>
            <person name="Shirley M."/>
            <person name="Wan K.L."/>
            <person name="Berriman M."/>
            <person name="Tomley F."/>
            <person name="Pain A."/>
        </authorList>
    </citation>
    <scope>NUCLEOTIDE SEQUENCE [LARGE SCALE GENOMIC DNA]</scope>
    <source>
        <strain evidence="2">Houghton</strain>
    </source>
</reference>
<dbReference type="SUPFAM" id="SSF57756">
    <property type="entry name" value="Retrovirus zinc finger-like domains"/>
    <property type="match status" value="1"/>
</dbReference>